<accession>A0A645DMG1</accession>
<reference evidence="2" key="1">
    <citation type="submission" date="2019-08" db="EMBL/GenBank/DDBJ databases">
        <authorList>
            <person name="Kucharzyk K."/>
            <person name="Murdoch R.W."/>
            <person name="Higgins S."/>
            <person name="Loffler F."/>
        </authorList>
    </citation>
    <scope>NUCLEOTIDE SEQUENCE</scope>
</reference>
<name>A0A645DMG1_9ZZZZ</name>
<proteinExistence type="predicted"/>
<evidence type="ECO:0000256" key="1">
    <source>
        <dbReference type="SAM" id="MobiDB-lite"/>
    </source>
</evidence>
<dbReference type="EMBL" id="VSSQ01037715">
    <property type="protein sequence ID" value="MPM90479.1"/>
    <property type="molecule type" value="Genomic_DNA"/>
</dbReference>
<sequence>MLDHLRARCGGNDGSHRRDVDGIGAITTGAHHVDGVGGQFNRCRLVEHPRGQGIDLGDRLTLGPQRHHECGHLGRAGVPREDLTHRPSGRLSVHILATDETG</sequence>
<organism evidence="2">
    <name type="scientific">bioreactor metagenome</name>
    <dbReference type="NCBI Taxonomy" id="1076179"/>
    <lineage>
        <taxon>unclassified sequences</taxon>
        <taxon>metagenomes</taxon>
        <taxon>ecological metagenomes</taxon>
    </lineage>
</organism>
<comment type="caution">
    <text evidence="2">The sequence shown here is derived from an EMBL/GenBank/DDBJ whole genome shotgun (WGS) entry which is preliminary data.</text>
</comment>
<feature type="region of interest" description="Disordered" evidence="1">
    <location>
        <begin position="72"/>
        <end position="102"/>
    </location>
</feature>
<gene>
    <name evidence="2" type="ORF">SDC9_137600</name>
</gene>
<protein>
    <submittedName>
        <fullName evidence="2">Uncharacterized protein</fullName>
    </submittedName>
</protein>
<evidence type="ECO:0000313" key="2">
    <source>
        <dbReference type="EMBL" id="MPM90479.1"/>
    </source>
</evidence>
<dbReference type="AlphaFoldDB" id="A0A645DMG1"/>
<feature type="compositionally biased region" description="Basic and acidic residues" evidence="1">
    <location>
        <begin position="72"/>
        <end position="85"/>
    </location>
</feature>